<keyword evidence="6" id="KW-0472">Membrane</keyword>
<dbReference type="EMBL" id="VGJX01000461">
    <property type="protein sequence ID" value="MBM3275144.1"/>
    <property type="molecule type" value="Genomic_DNA"/>
</dbReference>
<sequence length="46" mass="5039">MLALLTILPFLIIMTTSFMRTVIVLGFLRQALGTQTIPPNPVLLGL</sequence>
<dbReference type="AlphaFoldDB" id="A0A937X6M4"/>
<evidence type="ECO:0000256" key="5">
    <source>
        <dbReference type="ARBA" id="ARBA00022989"/>
    </source>
</evidence>
<evidence type="ECO:0000313" key="8">
    <source>
        <dbReference type="Proteomes" id="UP000703893"/>
    </source>
</evidence>
<proteinExistence type="inferred from homology"/>
<dbReference type="Proteomes" id="UP000703893">
    <property type="component" value="Unassembled WGS sequence"/>
</dbReference>
<keyword evidence="5" id="KW-1133">Transmembrane helix</keyword>
<keyword evidence="3" id="KW-1003">Cell membrane</keyword>
<name>A0A937X6M4_9BACT</name>
<comment type="caution">
    <text evidence="7">The sequence shown here is derived from an EMBL/GenBank/DDBJ whole genome shotgun (WGS) entry which is preliminary data.</text>
</comment>
<comment type="similarity">
    <text evidence="2">Belongs to the FliP/MopC/SpaP family.</text>
</comment>
<keyword evidence="7" id="KW-0282">Flagellum</keyword>
<feature type="non-terminal residue" evidence="7">
    <location>
        <position position="46"/>
    </location>
</feature>
<organism evidence="7 8">
    <name type="scientific">Candidatus Tanganyikabacteria bacterium</name>
    <dbReference type="NCBI Taxonomy" id="2961651"/>
    <lineage>
        <taxon>Bacteria</taxon>
        <taxon>Bacillati</taxon>
        <taxon>Candidatus Sericytochromatia</taxon>
        <taxon>Candidatus Tanganyikabacteria</taxon>
    </lineage>
</organism>
<evidence type="ECO:0000256" key="6">
    <source>
        <dbReference type="ARBA" id="ARBA00023136"/>
    </source>
</evidence>
<evidence type="ECO:0000313" key="7">
    <source>
        <dbReference type="EMBL" id="MBM3275144.1"/>
    </source>
</evidence>
<reference evidence="7 8" key="1">
    <citation type="submission" date="2019-03" db="EMBL/GenBank/DDBJ databases">
        <title>Lake Tanganyika Metagenome-Assembled Genomes (MAGs).</title>
        <authorList>
            <person name="Tran P."/>
        </authorList>
    </citation>
    <scope>NUCLEOTIDE SEQUENCE [LARGE SCALE GENOMIC DNA]</scope>
    <source>
        <strain evidence="7">K_DeepCast_65m_m2_236</strain>
    </source>
</reference>
<dbReference type="PANTHER" id="PTHR30587">
    <property type="entry name" value="FLAGELLAR BIOSYNTHETIC PROTEIN FLIP"/>
    <property type="match status" value="1"/>
</dbReference>
<evidence type="ECO:0000256" key="2">
    <source>
        <dbReference type="ARBA" id="ARBA00006257"/>
    </source>
</evidence>
<dbReference type="Pfam" id="PF00813">
    <property type="entry name" value="FliP"/>
    <property type="match status" value="1"/>
</dbReference>
<dbReference type="PRINTS" id="PR01302">
    <property type="entry name" value="TYPE3IMPPROT"/>
</dbReference>
<keyword evidence="7" id="KW-0969">Cilium</keyword>
<gene>
    <name evidence="7" type="ORF">FJZ00_08315</name>
</gene>
<dbReference type="GO" id="GO:0005886">
    <property type="term" value="C:plasma membrane"/>
    <property type="evidence" value="ECO:0007669"/>
    <property type="project" value="UniProtKB-SubCell"/>
</dbReference>
<dbReference type="InterPro" id="IPR005838">
    <property type="entry name" value="T3SS_IM_P"/>
</dbReference>
<protein>
    <submittedName>
        <fullName evidence="7">Flagellar biosynthetic protein FliP</fullName>
    </submittedName>
</protein>
<evidence type="ECO:0000256" key="1">
    <source>
        <dbReference type="ARBA" id="ARBA00004651"/>
    </source>
</evidence>
<evidence type="ECO:0000256" key="3">
    <source>
        <dbReference type="ARBA" id="ARBA00022475"/>
    </source>
</evidence>
<dbReference type="GO" id="GO:0009306">
    <property type="term" value="P:protein secretion"/>
    <property type="evidence" value="ECO:0007669"/>
    <property type="project" value="InterPro"/>
</dbReference>
<keyword evidence="4" id="KW-0812">Transmembrane</keyword>
<accession>A0A937X6M4</accession>
<comment type="subcellular location">
    <subcellularLocation>
        <location evidence="1">Cell membrane</location>
        <topology evidence="1">Multi-pass membrane protein</topology>
    </subcellularLocation>
</comment>
<evidence type="ECO:0000256" key="4">
    <source>
        <dbReference type="ARBA" id="ARBA00022692"/>
    </source>
</evidence>
<dbReference type="PANTHER" id="PTHR30587:SF0">
    <property type="entry name" value="FLAGELLAR BIOSYNTHETIC PROTEIN FLIP"/>
    <property type="match status" value="1"/>
</dbReference>
<keyword evidence="7" id="KW-0966">Cell projection</keyword>